<evidence type="ECO:0000313" key="13">
    <source>
        <dbReference type="Proteomes" id="UP001431209"/>
    </source>
</evidence>
<evidence type="ECO:0000256" key="1">
    <source>
        <dbReference type="ARBA" id="ARBA00004141"/>
    </source>
</evidence>
<comment type="caution">
    <text evidence="12">The sequence shown here is derived from an EMBL/GenBank/DDBJ whole genome shotgun (WGS) entry which is preliminary data.</text>
</comment>
<keyword evidence="6" id="KW-0067">ATP-binding</keyword>
<evidence type="ECO:0000256" key="10">
    <source>
        <dbReference type="SAM" id="Phobius"/>
    </source>
</evidence>
<evidence type="ECO:0000259" key="11">
    <source>
        <dbReference type="PROSITE" id="PS50893"/>
    </source>
</evidence>
<dbReference type="PROSITE" id="PS50893">
    <property type="entry name" value="ABC_TRANSPORTER_2"/>
    <property type="match status" value="1"/>
</dbReference>
<keyword evidence="4 10" id="KW-0812">Transmembrane</keyword>
<evidence type="ECO:0000256" key="6">
    <source>
        <dbReference type="ARBA" id="ARBA00022840"/>
    </source>
</evidence>
<feature type="transmembrane region" description="Helical" evidence="10">
    <location>
        <begin position="414"/>
        <end position="432"/>
    </location>
</feature>
<dbReference type="FunFam" id="3.40.50.300:FF:000335">
    <property type="entry name" value="ATP binding cassette subfamily A member 5"/>
    <property type="match status" value="1"/>
</dbReference>
<dbReference type="GO" id="GO:0005524">
    <property type="term" value="F:ATP binding"/>
    <property type="evidence" value="ECO:0007669"/>
    <property type="project" value="UniProtKB-KW"/>
</dbReference>
<comment type="similarity">
    <text evidence="2">Belongs to the ABC transporter superfamily. ABCA family.</text>
</comment>
<dbReference type="PANTHER" id="PTHR19229">
    <property type="entry name" value="ATP-BINDING CASSETTE TRANSPORTER SUBFAMILY A ABCA"/>
    <property type="match status" value="1"/>
</dbReference>
<dbReference type="EMBL" id="JAOPGA020001197">
    <property type="protein sequence ID" value="KAL0486051.1"/>
    <property type="molecule type" value="Genomic_DNA"/>
</dbReference>
<evidence type="ECO:0000256" key="5">
    <source>
        <dbReference type="ARBA" id="ARBA00022741"/>
    </source>
</evidence>
<dbReference type="Gene3D" id="3.40.50.300">
    <property type="entry name" value="P-loop containing nucleotide triphosphate hydrolases"/>
    <property type="match status" value="1"/>
</dbReference>
<keyword evidence="3" id="KW-0813">Transport</keyword>
<dbReference type="GO" id="GO:0016020">
    <property type="term" value="C:membrane"/>
    <property type="evidence" value="ECO:0007669"/>
    <property type="project" value="UniProtKB-SubCell"/>
</dbReference>
<accession>A0AAW2ZBI1</accession>
<feature type="transmembrane region" description="Helical" evidence="10">
    <location>
        <begin position="374"/>
        <end position="393"/>
    </location>
</feature>
<comment type="subcellular location">
    <subcellularLocation>
        <location evidence="1">Membrane</location>
        <topology evidence="1">Multi-pass membrane protein</topology>
    </subcellularLocation>
</comment>
<protein>
    <recommendedName>
        <fullName evidence="11">ABC transporter domain-containing protein</fullName>
    </recommendedName>
</protein>
<evidence type="ECO:0000256" key="9">
    <source>
        <dbReference type="SAM" id="Coils"/>
    </source>
</evidence>
<keyword evidence="8 10" id="KW-0472">Membrane</keyword>
<dbReference type="SMART" id="SM00382">
    <property type="entry name" value="AAA"/>
    <property type="match status" value="1"/>
</dbReference>
<dbReference type="InterPro" id="IPR003439">
    <property type="entry name" value="ABC_transporter-like_ATP-bd"/>
</dbReference>
<evidence type="ECO:0000256" key="7">
    <source>
        <dbReference type="ARBA" id="ARBA00022989"/>
    </source>
</evidence>
<dbReference type="GO" id="GO:0140359">
    <property type="term" value="F:ABC-type transporter activity"/>
    <property type="evidence" value="ECO:0007669"/>
    <property type="project" value="InterPro"/>
</dbReference>
<evidence type="ECO:0000256" key="2">
    <source>
        <dbReference type="ARBA" id="ARBA00008869"/>
    </source>
</evidence>
<dbReference type="SUPFAM" id="SSF52540">
    <property type="entry name" value="P-loop containing nucleoside triphosphate hydrolases"/>
    <property type="match status" value="1"/>
</dbReference>
<dbReference type="Proteomes" id="UP001431209">
    <property type="component" value="Unassembled WGS sequence"/>
</dbReference>
<keyword evidence="7 10" id="KW-1133">Transmembrane helix</keyword>
<dbReference type="AlphaFoldDB" id="A0AAW2ZBI1"/>
<feature type="transmembrane region" description="Helical" evidence="10">
    <location>
        <begin position="258"/>
        <end position="283"/>
    </location>
</feature>
<dbReference type="InterPro" id="IPR026082">
    <property type="entry name" value="ABCA"/>
</dbReference>
<evidence type="ECO:0000256" key="3">
    <source>
        <dbReference type="ARBA" id="ARBA00022448"/>
    </source>
</evidence>
<feature type="domain" description="ABC transporter" evidence="11">
    <location>
        <begin position="590"/>
        <end position="828"/>
    </location>
</feature>
<feature type="transmembrane region" description="Helical" evidence="10">
    <location>
        <begin position="342"/>
        <end position="362"/>
    </location>
</feature>
<feature type="transmembrane region" description="Helical" evidence="10">
    <location>
        <begin position="511"/>
        <end position="530"/>
    </location>
</feature>
<dbReference type="CDD" id="cd03263">
    <property type="entry name" value="ABC_subfamily_A"/>
    <property type="match status" value="1"/>
</dbReference>
<gene>
    <name evidence="12" type="ORF">AKO1_012256</name>
</gene>
<organism evidence="12 13">
    <name type="scientific">Acrasis kona</name>
    <dbReference type="NCBI Taxonomy" id="1008807"/>
    <lineage>
        <taxon>Eukaryota</taxon>
        <taxon>Discoba</taxon>
        <taxon>Heterolobosea</taxon>
        <taxon>Tetramitia</taxon>
        <taxon>Eutetramitia</taxon>
        <taxon>Acrasidae</taxon>
        <taxon>Acrasis</taxon>
    </lineage>
</organism>
<feature type="coiled-coil region" evidence="9">
    <location>
        <begin position="944"/>
        <end position="971"/>
    </location>
</feature>
<evidence type="ECO:0000256" key="4">
    <source>
        <dbReference type="ARBA" id="ARBA00022692"/>
    </source>
</evidence>
<dbReference type="InterPro" id="IPR017871">
    <property type="entry name" value="ABC_transporter-like_CS"/>
</dbReference>
<sequence>MSTKITKPILSLVNGVVLRVKQVYALLWKFVIYTKKHWISALIRLLTPCVIMLVLYFLNLKVSQIEASGKEPVTVPINRIPKGPGITLVYAPNNVQLTHSIMKLIAQKNDPPLTIQPLNEKFSDCFYDICGLSSYDDLSNAILNAPTQINGGIDFKFTETAGAFTIETTIWYNSTSFKRNPFIPFEPFKTTPKDNTLPIQRGLQEAMAEFILNEDVDVYSERSPSKTRQEQTPRKVTFDIGKKEYPTLAKTLELPKDIIVQLTGPIFFFLTMFTLIVTTHHSINSDRTGHLRLAMQHHDLKDISYWLSYLIWTSLYVFFSSLLVVCLGNLMGFMFFVRANFFVLWLLFYLLGVSLTVTTLLLSTFIRGPKLTNLATFVSLLIQLGLVGLFLGVAQFIQNTFNIGDPSLPPGMMFYNMTGLGFFQTFPAYNFAKATYDISTLAKPDPIIEGLPQVNTSKLVSGSDDFITFQNRSASTYYSFSDLVNTNLYNLTELKFKPDHYIPTTLATMSYMIYYIIGCFALTIILDSILPRTGQPGHSRWFGRRKDVMNVDVSGWDSKKFSSILPDTDADIVKEYQYVMNNFTNDQVALKVVKLSKMYAKPWFKRNAESKNALDNVTLGVSRNQVLVLLGHNGAGKSTLINILTGMLTASSGDAIINERSVVNEMGSIRPVMGVCAQEDLIFPELTGYQHMWLMASIRGISTFHQNTIIEQLLHQVKLHKHRHQVASDYSGGMKRRLSVAMCLLGDPSIMFLDEPTSGMDPVGKRLMWNLIREIRQDRVVVLSTHSMEEADSVGDKIAIMALGRLRAIGTPMHLKQRYGMGYTVSLTSTEKKLPQLKIKVLELFNVQNDKKSMMDVGLQLSSETSSTLTFTVYRISPQQMKLVSNFFHFLEEEKLQLQPEHVLVHDFVVSHTTLEDVFLRLTHGEGLTNMASDDESWDNEERMLEMQRTIKELEDTVTRLQERIQLMENVKN</sequence>
<dbReference type="PROSITE" id="PS00211">
    <property type="entry name" value="ABC_TRANSPORTER_1"/>
    <property type="match status" value="1"/>
</dbReference>
<dbReference type="InterPro" id="IPR003593">
    <property type="entry name" value="AAA+_ATPase"/>
</dbReference>
<reference evidence="12 13" key="1">
    <citation type="submission" date="2024-03" db="EMBL/GenBank/DDBJ databases">
        <title>The Acrasis kona genome and developmental transcriptomes reveal deep origins of eukaryotic multicellular pathways.</title>
        <authorList>
            <person name="Sheikh S."/>
            <person name="Fu C.-J."/>
            <person name="Brown M.W."/>
            <person name="Baldauf S.L."/>
        </authorList>
    </citation>
    <scope>NUCLEOTIDE SEQUENCE [LARGE SCALE GENOMIC DNA]</scope>
    <source>
        <strain evidence="12 13">ATCC MYA-3509</strain>
    </source>
</reference>
<dbReference type="InterPro" id="IPR013525">
    <property type="entry name" value="ABC2_TM"/>
</dbReference>
<proteinExistence type="inferred from homology"/>
<dbReference type="GO" id="GO:0016887">
    <property type="term" value="F:ATP hydrolysis activity"/>
    <property type="evidence" value="ECO:0007669"/>
    <property type="project" value="InterPro"/>
</dbReference>
<dbReference type="InterPro" id="IPR027417">
    <property type="entry name" value="P-loop_NTPase"/>
</dbReference>
<feature type="transmembrane region" description="Helical" evidence="10">
    <location>
        <begin position="303"/>
        <end position="330"/>
    </location>
</feature>
<keyword evidence="9" id="KW-0175">Coiled coil</keyword>
<keyword evidence="5" id="KW-0547">Nucleotide-binding</keyword>
<keyword evidence="13" id="KW-1185">Reference proteome</keyword>
<evidence type="ECO:0000256" key="8">
    <source>
        <dbReference type="ARBA" id="ARBA00023136"/>
    </source>
</evidence>
<dbReference type="Pfam" id="PF12698">
    <property type="entry name" value="ABC2_membrane_3"/>
    <property type="match status" value="1"/>
</dbReference>
<name>A0AAW2ZBI1_9EUKA</name>
<evidence type="ECO:0000313" key="12">
    <source>
        <dbReference type="EMBL" id="KAL0486051.1"/>
    </source>
</evidence>
<dbReference type="Pfam" id="PF00005">
    <property type="entry name" value="ABC_tran"/>
    <property type="match status" value="1"/>
</dbReference>
<feature type="transmembrane region" description="Helical" evidence="10">
    <location>
        <begin position="38"/>
        <end position="58"/>
    </location>
</feature>